<dbReference type="GO" id="GO:0006310">
    <property type="term" value="P:DNA recombination"/>
    <property type="evidence" value="ECO:0007669"/>
    <property type="project" value="UniProtKB-KW"/>
</dbReference>
<dbReference type="PROSITE" id="PS51898">
    <property type="entry name" value="TYR_RECOMBINASE"/>
    <property type="match status" value="1"/>
</dbReference>
<accession>A0A943EG89</accession>
<sequence length="362" mass="41214">MGKTRRPKGEGSITKLPNGNYKMTISVGTGIDGKQKRRSVTAKTKTELMKRVSELRLSIGQQKAIETPIYFKELVDIFLETKKEEVRSNTWRTYLYAQNILFKPLYDFKVSKITPKMIDAVLDALKLKSSTIKGLKVRLSTLFLWAVKQGYIDKSPMVATKTRPLGIKKVNRVVIPSDEGMKKLLEFAKSYDETHKHQMHYYPLFLLAVSTGMRMGEILGLTRSDVDLNAGTIDINKQKIRGQKVAPLKTPSSYRRIYVDQEVLKVVLEDTNGNLWNNIPYTSVYADWGRFKAVCPCLPDGFTFHCFRHYHATHLLVAGIDIKEVSKRLGHNNISTTLDLYAHWVPEMDRRAAGAIGNQFIL</sequence>
<dbReference type="PROSITE" id="PS51900">
    <property type="entry name" value="CB"/>
    <property type="match status" value="1"/>
</dbReference>
<dbReference type="InterPro" id="IPR004107">
    <property type="entry name" value="Integrase_SAM-like_N"/>
</dbReference>
<keyword evidence="2" id="KW-0229">DNA integration</keyword>
<organism evidence="8 9">
    <name type="scientific">Acidaminococcus intestini</name>
    <dbReference type="NCBI Taxonomy" id="187327"/>
    <lineage>
        <taxon>Bacteria</taxon>
        <taxon>Bacillati</taxon>
        <taxon>Bacillota</taxon>
        <taxon>Negativicutes</taxon>
        <taxon>Acidaminococcales</taxon>
        <taxon>Acidaminococcaceae</taxon>
        <taxon>Acidaminococcus</taxon>
    </lineage>
</organism>
<dbReference type="Pfam" id="PF00589">
    <property type="entry name" value="Phage_integrase"/>
    <property type="match status" value="1"/>
</dbReference>
<comment type="similarity">
    <text evidence="1">Belongs to the 'phage' integrase family.</text>
</comment>
<gene>
    <name evidence="8" type="ORF">KHX13_04745</name>
</gene>
<dbReference type="InterPro" id="IPR002104">
    <property type="entry name" value="Integrase_catalytic"/>
</dbReference>
<evidence type="ECO:0000259" key="6">
    <source>
        <dbReference type="PROSITE" id="PS51898"/>
    </source>
</evidence>
<dbReference type="PANTHER" id="PTHR30349">
    <property type="entry name" value="PHAGE INTEGRASE-RELATED"/>
    <property type="match status" value="1"/>
</dbReference>
<evidence type="ECO:0000313" key="9">
    <source>
        <dbReference type="Proteomes" id="UP000754226"/>
    </source>
</evidence>
<evidence type="ECO:0000256" key="1">
    <source>
        <dbReference type="ARBA" id="ARBA00008857"/>
    </source>
</evidence>
<dbReference type="Proteomes" id="UP000754226">
    <property type="component" value="Unassembled WGS sequence"/>
</dbReference>
<dbReference type="InterPro" id="IPR011010">
    <property type="entry name" value="DNA_brk_join_enz"/>
</dbReference>
<dbReference type="Gene3D" id="1.10.150.130">
    <property type="match status" value="1"/>
</dbReference>
<name>A0A943EG89_9FIRM</name>
<comment type="caution">
    <text evidence="8">The sequence shown here is derived from an EMBL/GenBank/DDBJ whole genome shotgun (WGS) entry which is preliminary data.</text>
</comment>
<dbReference type="EMBL" id="JAGZCZ010000005">
    <property type="protein sequence ID" value="MBS5519624.1"/>
    <property type="molecule type" value="Genomic_DNA"/>
</dbReference>
<reference evidence="8" key="1">
    <citation type="submission" date="2021-02" db="EMBL/GenBank/DDBJ databases">
        <title>Infant gut strain persistence is associated with maternal origin, phylogeny, and functional potential including surface adhesion and iron acquisition.</title>
        <authorList>
            <person name="Lou Y.C."/>
        </authorList>
    </citation>
    <scope>NUCLEOTIDE SEQUENCE</scope>
    <source>
        <strain evidence="8">L3_106_000M1_dasL3_106_000M1_concoct_15</strain>
    </source>
</reference>
<dbReference type="Gene3D" id="1.10.443.10">
    <property type="entry name" value="Intergrase catalytic core"/>
    <property type="match status" value="1"/>
</dbReference>
<dbReference type="CDD" id="cd01189">
    <property type="entry name" value="INT_ICEBs1_C_like"/>
    <property type="match status" value="1"/>
</dbReference>
<feature type="domain" description="Tyr recombinase" evidence="6">
    <location>
        <begin position="170"/>
        <end position="354"/>
    </location>
</feature>
<evidence type="ECO:0000256" key="2">
    <source>
        <dbReference type="ARBA" id="ARBA00022908"/>
    </source>
</evidence>
<evidence type="ECO:0000259" key="7">
    <source>
        <dbReference type="PROSITE" id="PS51900"/>
    </source>
</evidence>
<dbReference type="InterPro" id="IPR044068">
    <property type="entry name" value="CB"/>
</dbReference>
<evidence type="ECO:0000256" key="3">
    <source>
        <dbReference type="ARBA" id="ARBA00023125"/>
    </source>
</evidence>
<feature type="domain" description="Core-binding (CB)" evidence="7">
    <location>
        <begin position="69"/>
        <end position="147"/>
    </location>
</feature>
<dbReference type="Pfam" id="PF14659">
    <property type="entry name" value="Phage_int_SAM_3"/>
    <property type="match status" value="1"/>
</dbReference>
<evidence type="ECO:0000256" key="5">
    <source>
        <dbReference type="PROSITE-ProRule" id="PRU01248"/>
    </source>
</evidence>
<keyword evidence="4" id="KW-0233">DNA recombination</keyword>
<protein>
    <submittedName>
        <fullName evidence="8">Site-specific integrase</fullName>
    </submittedName>
</protein>
<dbReference type="SUPFAM" id="SSF56349">
    <property type="entry name" value="DNA breaking-rejoining enzymes"/>
    <property type="match status" value="1"/>
</dbReference>
<dbReference type="AlphaFoldDB" id="A0A943EG89"/>
<dbReference type="GO" id="GO:0003677">
    <property type="term" value="F:DNA binding"/>
    <property type="evidence" value="ECO:0007669"/>
    <property type="project" value="UniProtKB-UniRule"/>
</dbReference>
<dbReference type="PANTHER" id="PTHR30349:SF64">
    <property type="entry name" value="PROPHAGE INTEGRASE INTD-RELATED"/>
    <property type="match status" value="1"/>
</dbReference>
<proteinExistence type="inferred from homology"/>
<dbReference type="InterPro" id="IPR013762">
    <property type="entry name" value="Integrase-like_cat_sf"/>
</dbReference>
<keyword evidence="3 5" id="KW-0238">DNA-binding</keyword>
<evidence type="ECO:0000313" key="8">
    <source>
        <dbReference type="EMBL" id="MBS5519624.1"/>
    </source>
</evidence>
<evidence type="ECO:0000256" key="4">
    <source>
        <dbReference type="ARBA" id="ARBA00023172"/>
    </source>
</evidence>
<dbReference type="GO" id="GO:0015074">
    <property type="term" value="P:DNA integration"/>
    <property type="evidence" value="ECO:0007669"/>
    <property type="project" value="UniProtKB-KW"/>
</dbReference>
<dbReference type="InterPro" id="IPR010998">
    <property type="entry name" value="Integrase_recombinase_N"/>
</dbReference>
<dbReference type="InterPro" id="IPR050090">
    <property type="entry name" value="Tyrosine_recombinase_XerCD"/>
</dbReference>